<feature type="coiled-coil region" evidence="1">
    <location>
        <begin position="325"/>
        <end position="352"/>
    </location>
</feature>
<accession>E8RK74</accession>
<name>E8RK74_FILAD</name>
<dbReference type="EMBL" id="CP002390">
    <property type="protein sequence ID" value="ADW16187.1"/>
    <property type="molecule type" value="Genomic_DNA"/>
</dbReference>
<dbReference type="PANTHER" id="PTHR36836:SF1">
    <property type="entry name" value="COLANIC ACID BIOSYNTHESIS PROTEIN WCAK"/>
    <property type="match status" value="1"/>
</dbReference>
<dbReference type="GO" id="GO:0016740">
    <property type="term" value="F:transferase activity"/>
    <property type="evidence" value="ECO:0007669"/>
    <property type="project" value="UniProtKB-KW"/>
</dbReference>
<evidence type="ECO:0000259" key="2">
    <source>
        <dbReference type="Pfam" id="PF04230"/>
    </source>
</evidence>
<dbReference type="STRING" id="546269.HMPREF0389_01074"/>
<keyword evidence="3" id="KW-0808">Transferase</keyword>
<protein>
    <submittedName>
        <fullName evidence="3">Polysaccharide pyruvyl transferase CsaB</fullName>
        <ecNumber evidence="3">2.-.-.-</ecNumber>
    </submittedName>
</protein>
<proteinExistence type="predicted"/>
<dbReference type="KEGG" id="faa:HMPREF0389_01074"/>
<reference evidence="4" key="1">
    <citation type="submission" date="2010-12" db="EMBL/GenBank/DDBJ databases">
        <title>The genome sequence of Filifactor alocis strain ATCC 35896.</title>
        <authorList>
            <consortium name="The Broad Institute Genome Sequencing Platform"/>
            <person name="Ward D."/>
            <person name="Earl A."/>
            <person name="Feldgarden M."/>
            <person name="Young S.K."/>
            <person name="Gargeya S."/>
            <person name="Zeng Q."/>
            <person name="Alvarado L."/>
            <person name="Berlin A."/>
            <person name="Bochicchio J."/>
            <person name="Chapman S.B."/>
            <person name="Chen Z."/>
            <person name="Freedman E."/>
            <person name="Gellesch M."/>
            <person name="Goldberg J."/>
            <person name="Griggs A."/>
            <person name="Gujja S."/>
            <person name="Heilman E."/>
            <person name="Heiman D."/>
            <person name="Howarth C."/>
            <person name="Mehta T."/>
            <person name="Neiman D."/>
            <person name="Pearson M."/>
            <person name="Roberts A."/>
            <person name="Saif S."/>
            <person name="Shea T."/>
            <person name="Shenoy N."/>
            <person name="Sisk P."/>
            <person name="Stolte C."/>
            <person name="Sykes S."/>
            <person name="White J."/>
            <person name="Yandava C."/>
            <person name="Izard J."/>
            <person name="Blanton J.M."/>
            <person name="Baranova O.V."/>
            <person name="Tanner A.C."/>
            <person name="Dewhirst F.E."/>
            <person name="Haas B."/>
            <person name="Nusbaum C."/>
            <person name="Birren B."/>
        </authorList>
    </citation>
    <scope>NUCLEOTIDE SEQUENCE [LARGE SCALE GENOMIC DNA]</scope>
    <source>
        <strain evidence="4">ATCC 35896 / D40 B5</strain>
    </source>
</reference>
<organism evidence="3 4">
    <name type="scientific">Filifactor alocis (strain ATCC 35896 / CCUG 47790 / D40 B5)</name>
    <name type="common">Fusobacterium alocis</name>
    <dbReference type="NCBI Taxonomy" id="546269"/>
    <lineage>
        <taxon>Bacteria</taxon>
        <taxon>Bacillati</taxon>
        <taxon>Bacillota</taxon>
        <taxon>Clostridia</taxon>
        <taxon>Peptostreptococcales</taxon>
        <taxon>Filifactoraceae</taxon>
        <taxon>Filifactor</taxon>
    </lineage>
</organism>
<dbReference type="HOGENOM" id="CLU_039510_0_1_9"/>
<evidence type="ECO:0000256" key="1">
    <source>
        <dbReference type="SAM" id="Coils"/>
    </source>
</evidence>
<evidence type="ECO:0000313" key="3">
    <source>
        <dbReference type="EMBL" id="ADW16187.1"/>
    </source>
</evidence>
<dbReference type="EC" id="2.-.-.-" evidence="3"/>
<gene>
    <name evidence="3" type="primary">csaB</name>
    <name evidence="3" type="ordered locus">HMPREF0389_01074</name>
</gene>
<keyword evidence="4" id="KW-1185">Reference proteome</keyword>
<keyword evidence="1" id="KW-0175">Coiled coil</keyword>
<dbReference type="OrthoDB" id="3199616at2"/>
<dbReference type="Proteomes" id="UP000007468">
    <property type="component" value="Chromosome"/>
</dbReference>
<dbReference type="NCBIfam" id="TIGR03609">
    <property type="entry name" value="S_layer_CsaB"/>
    <property type="match status" value="1"/>
</dbReference>
<sequence length="366" mass="41238">MYKIVASGYFGFNNIGDEAILKGLIQGIQSQFDEVEIVVLSGNVAFTEKYCGVRAVNRMSLKEVCREMKTMDLFVSGGGSLLQDATSSRSILYYLGLLTMAKKMFKKKTMIYSQGIGPVIKPSNQKRMKKVLNCVDWIDVRDGISKQTLQRMGVTKEIAVTADTVFGIIPPDLSKGLELLQSMEVIGGRKNIAISLRKWKDYDDNIVKETVDLLKKLQSTHEYNLFLLPFHFNEDMEIISRVMKGMDNTEGIHVVTESMYVDDYLSFIGTMDMVLSMRLHGLIFATLMGVVPIGISYDPKIDSFLKEIEEESAVSLETISSEVLYHSILNKMKDLENNKQKVAEKKEQLSNIASLHNKALKDLLIK</sequence>
<dbReference type="InterPro" id="IPR007345">
    <property type="entry name" value="Polysacch_pyruvyl_Trfase"/>
</dbReference>
<dbReference type="InterPro" id="IPR019896">
    <property type="entry name" value="Polysacch_pyruvyl_Trfase_CsaB"/>
</dbReference>
<feature type="domain" description="Polysaccharide pyruvyl transferase" evidence="2">
    <location>
        <begin position="14"/>
        <end position="299"/>
    </location>
</feature>
<dbReference type="RefSeq" id="WP_014263061.1">
    <property type="nucleotide sequence ID" value="NC_016630.1"/>
</dbReference>
<evidence type="ECO:0000313" key="4">
    <source>
        <dbReference type="Proteomes" id="UP000007468"/>
    </source>
</evidence>
<dbReference type="eggNOG" id="COG2327">
    <property type="taxonomic scope" value="Bacteria"/>
</dbReference>
<dbReference type="PANTHER" id="PTHR36836">
    <property type="entry name" value="COLANIC ACID BIOSYNTHESIS PROTEIN WCAK"/>
    <property type="match status" value="1"/>
</dbReference>
<dbReference type="Pfam" id="PF04230">
    <property type="entry name" value="PS_pyruv_trans"/>
    <property type="match status" value="1"/>
</dbReference>
<dbReference type="AlphaFoldDB" id="E8RK74"/>